<dbReference type="OrthoDB" id="462203at2"/>
<dbReference type="GO" id="GO:0004497">
    <property type="term" value="F:monooxygenase activity"/>
    <property type="evidence" value="ECO:0007669"/>
    <property type="project" value="InterPro"/>
</dbReference>
<gene>
    <name evidence="3" type="ORF">HKX06_21250</name>
    <name evidence="4" type="ORF">I6G38_10195</name>
</gene>
<evidence type="ECO:0000313" key="4">
    <source>
        <dbReference type="EMBL" id="QPT07246.1"/>
    </source>
</evidence>
<reference evidence="4 6" key="2">
    <citation type="submission" date="2020-12" db="EMBL/GenBank/DDBJ databases">
        <title>FDA dAtabase for Regulatory Grade micrObial Sequences (FDA-ARGOS): Supporting development and validation of Infectious Disease Dx tests.</title>
        <authorList>
            <person name="Sproer C."/>
            <person name="Gronow S."/>
            <person name="Severitt S."/>
            <person name="Schroder I."/>
            <person name="Tallon L."/>
            <person name="Sadzewicz L."/>
            <person name="Zhao X."/>
            <person name="Boylan J."/>
            <person name="Ott S."/>
            <person name="Bowen H."/>
            <person name="Vavikolanu K."/>
            <person name="Mehta A."/>
            <person name="Aluvathingal J."/>
            <person name="Nadendla S."/>
            <person name="Lowell S."/>
            <person name="Myers T."/>
            <person name="Yan Y."/>
            <person name="Sichtig H."/>
        </authorList>
    </citation>
    <scope>NUCLEOTIDE SEQUENCE [LARGE SCALE GENOMIC DNA]</scope>
    <source>
        <strain evidence="4 6">FDAARGOS_881</strain>
    </source>
</reference>
<feature type="binding site" evidence="2">
    <location>
        <position position="91"/>
    </location>
    <ligand>
        <name>7-chloro-L-tryptophan</name>
        <dbReference type="ChEBI" id="CHEBI:58713"/>
    </ligand>
</feature>
<dbReference type="GO" id="GO:0000166">
    <property type="term" value="F:nucleotide binding"/>
    <property type="evidence" value="ECO:0007669"/>
    <property type="project" value="UniProtKB-KW"/>
</dbReference>
<protein>
    <submittedName>
        <fullName evidence="3">Tryptophan 7-halogenase</fullName>
    </submittedName>
</protein>
<dbReference type="Proteomes" id="UP000550136">
    <property type="component" value="Unassembled WGS sequence"/>
</dbReference>
<sequence length="516" mass="57533">MARESKGPERGCGVVSDKVRAVVVGGGTAGWMTAAALARLLPGQCNVHLIESEAIGVVGVGEATLPHIRAFNERLGISEADFMARTRATFKLGIEFRDWGRIGDSYIHPFGTFGRGGGAIDFHHYWARLMQGGQDLPPLDQLSYACTLARQGRFDHPGRERDQLSSTFGYAYQFDALLFAPYLRSLAEEMGALRTEGIVIDVERDGESGLIRAVTLGDGQRIEGDLFIDCSGFRSLLLGQTLGEPFEDWSKWLPTDRAVAMPCRTRTAVTPYTSAIAMPAGWRWRIPLQHRTGNGYVYASDFISDDDARDALIEAVEGEPIAEPRLLRFKAGRRQRSWVGNCIAIGLASGFLEPLESTSIYLVQQAITALIEIFPERHPSDADRDEFNRIIDLEYDRIRDFLILHYHATTRDDSPFWNYVRTMPIPDSLAEKMELWRRRARVVKYREGVFLDASWIAVYLGQGIVPQGWDPRADIAATPELTQAVAALRAEIAHDVAARPDHRDFLDRYCPMGAAA</sequence>
<evidence type="ECO:0000313" key="3">
    <source>
        <dbReference type="EMBL" id="NNG59869.1"/>
    </source>
</evidence>
<feature type="binding site" evidence="2">
    <location>
        <position position="360"/>
    </location>
    <ligand>
        <name>FAD</name>
        <dbReference type="ChEBI" id="CHEBI:57692"/>
    </ligand>
</feature>
<dbReference type="InterPro" id="IPR033856">
    <property type="entry name" value="Trp_halogen"/>
</dbReference>
<organism evidence="3 5">
    <name type="scientific">Sphingomonas paucimobilis</name>
    <name type="common">Pseudomonas paucimobilis</name>
    <dbReference type="NCBI Taxonomy" id="13689"/>
    <lineage>
        <taxon>Bacteria</taxon>
        <taxon>Pseudomonadati</taxon>
        <taxon>Pseudomonadota</taxon>
        <taxon>Alphaproteobacteria</taxon>
        <taxon>Sphingomonadales</taxon>
        <taxon>Sphingomonadaceae</taxon>
        <taxon>Sphingomonas</taxon>
    </lineage>
</organism>
<dbReference type="InterPro" id="IPR006905">
    <property type="entry name" value="Flavin_halogenase"/>
</dbReference>
<accession>A0A411LED4</accession>
<reference evidence="3 5" key="1">
    <citation type="submission" date="2020-05" db="EMBL/GenBank/DDBJ databases">
        <title>Draft Genome Sequences of Sphingomonas sp. Isolated from the International Space Station.</title>
        <authorList>
            <person name="Bijlani S."/>
            <person name="Singh N.K."/>
            <person name="Mason C.E."/>
            <person name="Wang C.C."/>
            <person name="Venkateswaran K."/>
        </authorList>
    </citation>
    <scope>NUCLEOTIDE SEQUENCE [LARGE SCALE GENOMIC DNA]</scope>
    <source>
        <strain evidence="3 5">FKI-L5-BR-P1</strain>
    </source>
</reference>
<evidence type="ECO:0000256" key="2">
    <source>
        <dbReference type="PIRSR" id="PIRSR011396-2"/>
    </source>
</evidence>
<feature type="binding site" evidence="2">
    <location>
        <position position="199"/>
    </location>
    <ligand>
        <name>FAD</name>
        <dbReference type="ChEBI" id="CHEBI:57692"/>
    </ligand>
</feature>
<feature type="active site" evidence="1">
    <location>
        <position position="91"/>
    </location>
</feature>
<dbReference type="EMBL" id="CP065713">
    <property type="protein sequence ID" value="QPT07246.1"/>
    <property type="molecule type" value="Genomic_DNA"/>
</dbReference>
<dbReference type="AlphaFoldDB" id="A0A411LED4"/>
<feature type="binding site" evidence="2">
    <location>
        <position position="356"/>
    </location>
    <ligand>
        <name>L-tryptophan</name>
        <dbReference type="ChEBI" id="CHEBI:57912"/>
    </ligand>
</feature>
<evidence type="ECO:0000256" key="1">
    <source>
        <dbReference type="PIRSR" id="PIRSR011396-1"/>
    </source>
</evidence>
<dbReference type="Gene3D" id="3.50.50.60">
    <property type="entry name" value="FAD/NAD(P)-binding domain"/>
    <property type="match status" value="1"/>
</dbReference>
<keyword evidence="2" id="KW-0285">Flavoprotein</keyword>
<dbReference type="Pfam" id="PF04820">
    <property type="entry name" value="Trp_halogenase"/>
    <property type="match status" value="1"/>
</dbReference>
<evidence type="ECO:0000313" key="5">
    <source>
        <dbReference type="Proteomes" id="UP000550136"/>
    </source>
</evidence>
<dbReference type="RefSeq" id="WP_042469065.1">
    <property type="nucleotide sequence ID" value="NZ_AP023323.1"/>
</dbReference>
<dbReference type="PIRSF" id="PIRSF011396">
    <property type="entry name" value="Trp_halogenase"/>
    <property type="match status" value="1"/>
</dbReference>
<evidence type="ECO:0000313" key="6">
    <source>
        <dbReference type="Proteomes" id="UP000594836"/>
    </source>
</evidence>
<dbReference type="PANTHER" id="PTHR43747:SF4">
    <property type="entry name" value="FLAVIN-DEPENDENT TRYPTOPHAN HALOGENASE"/>
    <property type="match status" value="1"/>
</dbReference>
<dbReference type="EMBL" id="JABEOU010000064">
    <property type="protein sequence ID" value="NNG59869.1"/>
    <property type="molecule type" value="Genomic_DNA"/>
</dbReference>
<keyword evidence="2" id="KW-0547">Nucleotide-binding</keyword>
<feature type="binding site" evidence="2">
    <location>
        <position position="347"/>
    </location>
    <ligand>
        <name>FAD</name>
        <dbReference type="ChEBI" id="CHEBI:57692"/>
    </ligand>
</feature>
<feature type="binding site" evidence="2">
    <location>
        <begin position="26"/>
        <end position="29"/>
    </location>
    <ligand>
        <name>FAD</name>
        <dbReference type="ChEBI" id="CHEBI:57692"/>
    </ligand>
</feature>
<dbReference type="InterPro" id="IPR036188">
    <property type="entry name" value="FAD/NAD-bd_sf"/>
</dbReference>
<keyword evidence="2" id="KW-0274">FAD</keyword>
<dbReference type="SUPFAM" id="SSF51905">
    <property type="entry name" value="FAD/NAD(P)-binding domain"/>
    <property type="match status" value="1"/>
</dbReference>
<dbReference type="PANTHER" id="PTHR43747">
    <property type="entry name" value="FAD-BINDING PROTEIN"/>
    <property type="match status" value="1"/>
</dbReference>
<dbReference type="Proteomes" id="UP000594836">
    <property type="component" value="Chromosome"/>
</dbReference>
<dbReference type="InterPro" id="IPR050816">
    <property type="entry name" value="Flavin-dep_Halogenase_NPB"/>
</dbReference>
<name>A0A411LED4_SPHPI</name>
<proteinExistence type="predicted"/>